<accession>A0A345PEA3</accession>
<feature type="region of interest" description="Disordered" evidence="1">
    <location>
        <begin position="205"/>
        <end position="229"/>
    </location>
</feature>
<feature type="transmembrane region" description="Helical" evidence="2">
    <location>
        <begin position="42"/>
        <end position="60"/>
    </location>
</feature>
<name>A0A345PEA3_9BACI</name>
<keyword evidence="4" id="KW-1185">Reference proteome</keyword>
<evidence type="ECO:0000313" key="4">
    <source>
        <dbReference type="Proteomes" id="UP000253908"/>
    </source>
</evidence>
<feature type="transmembrane region" description="Helical" evidence="2">
    <location>
        <begin position="135"/>
        <end position="151"/>
    </location>
</feature>
<gene>
    <name evidence="3" type="ORF">CUC15_05030</name>
</gene>
<dbReference type="AlphaFoldDB" id="A0A345PEA3"/>
<protein>
    <submittedName>
        <fullName evidence="3">Uncharacterized protein</fullName>
    </submittedName>
</protein>
<evidence type="ECO:0000256" key="1">
    <source>
        <dbReference type="SAM" id="MobiDB-lite"/>
    </source>
</evidence>
<evidence type="ECO:0000256" key="2">
    <source>
        <dbReference type="SAM" id="Phobius"/>
    </source>
</evidence>
<feature type="transmembrane region" description="Helical" evidence="2">
    <location>
        <begin position="97"/>
        <end position="115"/>
    </location>
</feature>
<dbReference type="RefSeq" id="WP_114915627.1">
    <property type="nucleotide sequence ID" value="NZ_CP024848.1"/>
</dbReference>
<keyword evidence="2" id="KW-0812">Transmembrane</keyword>
<feature type="transmembrane region" description="Helical" evidence="2">
    <location>
        <begin position="12"/>
        <end position="36"/>
    </location>
</feature>
<feature type="compositionally biased region" description="Basic and acidic residues" evidence="1">
    <location>
        <begin position="217"/>
        <end position="229"/>
    </location>
</feature>
<reference evidence="4" key="1">
    <citation type="submission" date="2017-11" db="EMBL/GenBank/DDBJ databases">
        <authorList>
            <person name="Zhu W."/>
        </authorList>
    </citation>
    <scope>NUCLEOTIDE SEQUENCE [LARGE SCALE GENOMIC DNA]</scope>
    <source>
        <strain evidence="4">160</strain>
    </source>
</reference>
<dbReference type="Proteomes" id="UP000253908">
    <property type="component" value="Chromosome"/>
</dbReference>
<proteinExistence type="predicted"/>
<dbReference type="EMBL" id="CP024848">
    <property type="protein sequence ID" value="AXI08333.1"/>
    <property type="molecule type" value="Genomic_DNA"/>
</dbReference>
<evidence type="ECO:0000313" key="3">
    <source>
        <dbReference type="EMBL" id="AXI08333.1"/>
    </source>
</evidence>
<dbReference type="KEGG" id="ocn:CUC15_05030"/>
<feature type="compositionally biased region" description="Basic residues" evidence="1">
    <location>
        <begin position="207"/>
        <end position="216"/>
    </location>
</feature>
<keyword evidence="2" id="KW-0472">Membrane</keyword>
<feature type="transmembrane region" description="Helical" evidence="2">
    <location>
        <begin position="72"/>
        <end position="91"/>
    </location>
</feature>
<dbReference type="OrthoDB" id="2851555at2"/>
<keyword evidence="2" id="KW-1133">Transmembrane helix</keyword>
<feature type="transmembrane region" description="Helical" evidence="2">
    <location>
        <begin position="171"/>
        <end position="194"/>
    </location>
</feature>
<organism evidence="3 4">
    <name type="scientific">Oceanobacillus zhaokaii</name>
    <dbReference type="NCBI Taxonomy" id="2052660"/>
    <lineage>
        <taxon>Bacteria</taxon>
        <taxon>Bacillati</taxon>
        <taxon>Bacillota</taxon>
        <taxon>Bacilli</taxon>
        <taxon>Bacillales</taxon>
        <taxon>Bacillaceae</taxon>
        <taxon>Oceanobacillus</taxon>
    </lineage>
</organism>
<sequence>MLGNQERKFKKFILHMNVSMNLFFLLSFGALCSLAVFSLELFLLFIFISFVELAFAWCWWKNGMDMVRFKEVMTILAILNIGFYSVMPLIFFAYGSIIFLVVCAIYLAVLGFTILKRSVIADGILNPKDSKIRKGFMVGSVVIMLVGGFASGRNGQEGLVLQQLTDLGHKIYAFSVLYLIGLLILMTFVSPVILKHKEAKIEAEKPLRRKTTRAQRRREAEKKKNAVRN</sequence>